<evidence type="ECO:0000259" key="15">
    <source>
        <dbReference type="PROSITE" id="PS50026"/>
    </source>
</evidence>
<keyword evidence="3" id="KW-0732">Signal</keyword>
<dbReference type="PROSITE" id="PS50026">
    <property type="entry name" value="EGF_3"/>
    <property type="match status" value="1"/>
</dbReference>
<dbReference type="GO" id="GO:0005509">
    <property type="term" value="F:calcium ion binding"/>
    <property type="evidence" value="ECO:0007669"/>
    <property type="project" value="UniProtKB-UniRule"/>
</dbReference>
<evidence type="ECO:0000256" key="8">
    <source>
        <dbReference type="ARBA" id="ARBA00023157"/>
    </source>
</evidence>
<keyword evidence="8" id="KW-1015">Disulfide bond</keyword>
<dbReference type="GO" id="GO:0007163">
    <property type="term" value="P:establishment or maintenance of cell polarity"/>
    <property type="evidence" value="ECO:0007669"/>
    <property type="project" value="UniProtKB-ARBA"/>
</dbReference>
<evidence type="ECO:0000259" key="14">
    <source>
        <dbReference type="PROSITE" id="PS50025"/>
    </source>
</evidence>
<reference evidence="17 18" key="1">
    <citation type="submission" date="2024-05" db="EMBL/GenBank/DDBJ databases">
        <authorList>
            <person name="Wallberg A."/>
        </authorList>
    </citation>
    <scope>NUCLEOTIDE SEQUENCE [LARGE SCALE GENOMIC DNA]</scope>
</reference>
<dbReference type="Pfam" id="PF24811">
    <property type="entry name" value="Ig_Shg"/>
    <property type="match status" value="1"/>
</dbReference>
<evidence type="ECO:0000259" key="16">
    <source>
        <dbReference type="PROSITE" id="PS50268"/>
    </source>
</evidence>
<feature type="domain" description="Cadherin" evidence="16">
    <location>
        <begin position="612"/>
        <end position="733"/>
    </location>
</feature>
<dbReference type="CDD" id="cd11304">
    <property type="entry name" value="Cadherin_repeat"/>
    <property type="match status" value="9"/>
</dbReference>
<sequence length="1792" mass="200551">MSWPPKDTYIYDHPFRAAKELLRSNGSTLFLFTLQCKAFLELRHEGRYTSMEALATRNNCMRDRNLIRLNHEFRYSFKPDFQRSVLRPLRGKYYGLYTSQAAKPGWVESGPINPGFHVTPGSCHSNQWHQHSLRPPNSHIGVSPLHNSYIEQETYRTIDNHQIDKHLLMDYSPPSDKTSDLDSRVSKRHLDGPRFSKSEYRSTVPESIPPHSSIIKIAAKSSSGSSGNGLIKYSVSDSSNFGIDNSGVLYNTAPLDTQHKGGEYRLYVQAVDQDSSSKMVQVPVRVRVTNDPQPPIFDSTHYFFSVSEFSRKGDYVGTVVARDPDKDFGSGYSLQNVEPEGLFKIDGSSGIISMGDGKRYEWSYSFLAAAEDRGGHISTVPVTVNIIDENTNKPQFNDCSSYDLVKVQENVTNVHVVKVQATDADTGINGKVTYSLLNDYEAFALDTITGQITITKAVDRDEGPREYFLTVIGKDSGTEPLQGACSFSVIIEDINDNNPSFDQESYSQNIPYTKEINAPILRVTATDLDSGQNAHITYSFEANDAYDQSYFAMDNNTGVLRLMQEIDSDMTDVKVFHLKARATDEGTPSLDSTVDVTVSVVSAGEMPPSVVSLTPDDPQVSEDAGIDTEIATICARSNALDPDVDMYIIPGNTKESNGDGTFSIRPAGQCGDGGQGREGIIYVSTNNLDYETVTQYKLMVQIVNLQNSREDYQVQVNVLDVNDNPALLQAPFSASVGENSDPQTLVTTIRATDKDVSEEFGRITFRLGKFATEDVKNKFRLNGESGELWSMQSLDREDIKQYRIPIVASDGVHNKTVNYWVSVTDVNDEKPRFNLDKGVYEILLPETTEVDRNTDIVLKVEDKDIVNEFSYQLISGNEDEKFRIDPNTGDVLINKKLDYDDPVNDRNFTMTVRVGDGIFYADTDITIAVQNMNDQRPEFDEMVYEFVATENEDCDIVIGQVIAMDPDKTPDEDQDIRYWFSVEEMKNFSIDALTGDISVKGCLDRENATRGIMTLYPRANDQGGDNGLDANPATVLLTIIDKNDNHPYIQSPDNGRTRIMENSNPMYVPRVPIQLSDLDSNEFGCPCTLTLDESADALIVDSFEIEQAHSDKSSLYYLKPLKEFDREEYKYYRIPFKTTDREGVSGLRELYVDIGDENDSPMTDGKSFIDVYNVQGQFPDLVIGSVYVTDADDDDLNDKTFIIDATTVSEVENHFSVDFNTGNVTMKRGTREGIFVLRVKVEDGYRDETATGSVTIKVIDLPVEAIRQSGSLQIAGHTAHGMLNDNRGKEKSLYDKLKEQVANVFEIKEDQVDIFTMVDIELNGENGVEVRYNCHSSPYYTAPRLNGLLLHHKIEIEKELGITIPKVDINECLYEETSPCGEQSCQHFLINLAVPLVIKGETSTIVGVKPDVEYECQCDSEEPMPEACPENYCHNGGTCRRENEKLYCICQDEENYGPHCELKTAHFKKGFAWYTAFEVCENPSLNVEFTTKTGNGVILYNGPTLVRPWENYPGDFIYVLLDNWELKMFLDLGSGTVSLVIPLVNNPDASYTFDVTWDQSNLIFEVPNCGYNSTATNPEPCSKQTALLASNDKVKYLLNVQGPLQVGGIKSTEKLDDLAEIYNWSIIPPIPNDEFQGCIQTIMYNDHLYDMNSTDYYESFFETCNATNDPNPFIYLGSESIIIIVFSILALLLLVLIIVCLSRRGKRSPSHPDLDEVVKETIGATDLEGSGEKDIDQYDLSFLRLPPVTIMNGTIKPRVAVSNGPAPIVEIAENETAIGEFIESNIIKELMC</sequence>
<comment type="subcellular location">
    <subcellularLocation>
        <location evidence="1">Membrane</location>
        <topology evidence="1">Single-pass membrane protein</topology>
    </subcellularLocation>
</comment>
<evidence type="ECO:0000256" key="9">
    <source>
        <dbReference type="ARBA" id="ARBA00023180"/>
    </source>
</evidence>
<evidence type="ECO:0000256" key="6">
    <source>
        <dbReference type="ARBA" id="ARBA00022989"/>
    </source>
</evidence>
<feature type="domain" description="Cadherin" evidence="16">
    <location>
        <begin position="728"/>
        <end position="833"/>
    </location>
</feature>
<dbReference type="InterPro" id="IPR002126">
    <property type="entry name" value="Cadherin-like_dom"/>
</dbReference>
<dbReference type="SUPFAM" id="SSF49899">
    <property type="entry name" value="Concanavalin A-like lectins/glucanases"/>
    <property type="match status" value="1"/>
</dbReference>
<evidence type="ECO:0000313" key="18">
    <source>
        <dbReference type="Proteomes" id="UP001497623"/>
    </source>
</evidence>
<evidence type="ECO:0000256" key="5">
    <source>
        <dbReference type="ARBA" id="ARBA00022837"/>
    </source>
</evidence>
<dbReference type="GO" id="GO:0005886">
    <property type="term" value="C:plasma membrane"/>
    <property type="evidence" value="ECO:0007669"/>
    <property type="project" value="InterPro"/>
</dbReference>
<dbReference type="InterPro" id="IPR000742">
    <property type="entry name" value="EGF"/>
</dbReference>
<evidence type="ECO:0000256" key="12">
    <source>
        <dbReference type="SAM" id="MobiDB-lite"/>
    </source>
</evidence>
<feature type="domain" description="Laminin G" evidence="14">
    <location>
        <begin position="1464"/>
        <end position="1664"/>
    </location>
</feature>
<dbReference type="PANTHER" id="PTHR24028">
    <property type="entry name" value="CADHERIN-87A"/>
    <property type="match status" value="1"/>
</dbReference>
<dbReference type="PROSITE" id="PS00232">
    <property type="entry name" value="CADHERIN_1"/>
    <property type="match status" value="2"/>
</dbReference>
<keyword evidence="9" id="KW-0325">Glycoprotein</keyword>
<dbReference type="InterPro" id="IPR050174">
    <property type="entry name" value="Protocadherin/Cadherin-CA"/>
</dbReference>
<dbReference type="Gene3D" id="2.60.120.200">
    <property type="match status" value="1"/>
</dbReference>
<keyword evidence="2 13" id="KW-0812">Transmembrane</keyword>
<feature type="domain" description="EGF-like" evidence="15">
    <location>
        <begin position="1424"/>
        <end position="1461"/>
    </location>
</feature>
<dbReference type="CDD" id="cd00110">
    <property type="entry name" value="LamG"/>
    <property type="match status" value="1"/>
</dbReference>
<dbReference type="FunFam" id="2.60.40.60:FF:000033">
    <property type="entry name" value="FAT atypical cadherin 1"/>
    <property type="match status" value="1"/>
</dbReference>
<comment type="caution">
    <text evidence="17">The sequence shown here is derived from an EMBL/GenBank/DDBJ whole genome shotgun (WGS) entry which is preliminary data.</text>
</comment>
<dbReference type="GO" id="GO:0008104">
    <property type="term" value="P:intracellular protein localization"/>
    <property type="evidence" value="ECO:0007669"/>
    <property type="project" value="UniProtKB-ARBA"/>
</dbReference>
<dbReference type="PROSITE" id="PS50268">
    <property type="entry name" value="CADHERIN_2"/>
    <property type="match status" value="9"/>
</dbReference>
<dbReference type="Proteomes" id="UP001497623">
    <property type="component" value="Unassembled WGS sequence"/>
</dbReference>
<evidence type="ECO:0000256" key="7">
    <source>
        <dbReference type="ARBA" id="ARBA00023136"/>
    </source>
</evidence>
<dbReference type="InterPro" id="IPR056370">
    <property type="entry name" value="Shg-like_Ig-like"/>
</dbReference>
<feature type="region of interest" description="Disordered" evidence="12">
    <location>
        <begin position="172"/>
        <end position="207"/>
    </location>
</feature>
<gene>
    <name evidence="17" type="ORF">MNOR_LOCUS23872</name>
</gene>
<dbReference type="Gene3D" id="2.10.25.10">
    <property type="entry name" value="Laminin"/>
    <property type="match status" value="1"/>
</dbReference>
<evidence type="ECO:0000256" key="1">
    <source>
        <dbReference type="ARBA" id="ARBA00004167"/>
    </source>
</evidence>
<dbReference type="GO" id="GO:0007156">
    <property type="term" value="P:homophilic cell adhesion via plasma membrane adhesion molecules"/>
    <property type="evidence" value="ECO:0007669"/>
    <property type="project" value="InterPro"/>
</dbReference>
<evidence type="ECO:0008006" key="19">
    <source>
        <dbReference type="Google" id="ProtNLM"/>
    </source>
</evidence>
<evidence type="ECO:0000313" key="17">
    <source>
        <dbReference type="EMBL" id="CAL4123184.1"/>
    </source>
</evidence>
<dbReference type="InterPro" id="IPR020894">
    <property type="entry name" value="Cadherin_CS"/>
</dbReference>
<proteinExistence type="predicted"/>
<dbReference type="SMART" id="SM00282">
    <property type="entry name" value="LamG"/>
    <property type="match status" value="1"/>
</dbReference>
<dbReference type="PROSITE" id="PS50025">
    <property type="entry name" value="LAM_G_DOMAIN"/>
    <property type="match status" value="1"/>
</dbReference>
<evidence type="ECO:0000256" key="4">
    <source>
        <dbReference type="ARBA" id="ARBA00022737"/>
    </source>
</evidence>
<protein>
    <recommendedName>
        <fullName evidence="19">DE-cadherin</fullName>
    </recommendedName>
</protein>
<feature type="transmembrane region" description="Helical" evidence="13">
    <location>
        <begin position="1681"/>
        <end position="1701"/>
    </location>
</feature>
<dbReference type="InterPro" id="IPR015919">
    <property type="entry name" value="Cadherin-like_sf"/>
</dbReference>
<dbReference type="FunFam" id="2.60.40.60:FF:000020">
    <property type="entry name" value="Dachsous cadherin-related 1b"/>
    <property type="match status" value="1"/>
</dbReference>
<evidence type="ECO:0000256" key="3">
    <source>
        <dbReference type="ARBA" id="ARBA00022729"/>
    </source>
</evidence>
<dbReference type="SMART" id="SM00112">
    <property type="entry name" value="CA"/>
    <property type="match status" value="10"/>
</dbReference>
<dbReference type="Gene3D" id="2.60.40.60">
    <property type="entry name" value="Cadherins"/>
    <property type="match status" value="10"/>
</dbReference>
<keyword evidence="6 13" id="KW-1133">Transmembrane helix</keyword>
<keyword evidence="5 10" id="KW-0106">Calcium</keyword>
<comment type="caution">
    <text evidence="11">Lacks conserved residue(s) required for the propagation of feature annotation.</text>
</comment>
<feature type="domain" description="Cadherin" evidence="16">
    <location>
        <begin position="196"/>
        <end position="297"/>
    </location>
</feature>
<evidence type="ECO:0000256" key="10">
    <source>
        <dbReference type="PROSITE-ProRule" id="PRU00043"/>
    </source>
</evidence>
<dbReference type="PRINTS" id="PR00205">
    <property type="entry name" value="CADHERIN"/>
</dbReference>
<accession>A0AAV2REJ2</accession>
<dbReference type="EMBL" id="CAXKWB010021456">
    <property type="protein sequence ID" value="CAL4123184.1"/>
    <property type="molecule type" value="Genomic_DNA"/>
</dbReference>
<keyword evidence="18" id="KW-1185">Reference proteome</keyword>
<feature type="domain" description="Cadherin" evidence="16">
    <location>
        <begin position="298"/>
        <end position="396"/>
    </location>
</feature>
<keyword evidence="7 13" id="KW-0472">Membrane</keyword>
<feature type="non-terminal residue" evidence="17">
    <location>
        <position position="1792"/>
    </location>
</feature>
<dbReference type="SUPFAM" id="SSF49313">
    <property type="entry name" value="Cadherin-like"/>
    <property type="match status" value="10"/>
</dbReference>
<feature type="compositionally biased region" description="Basic and acidic residues" evidence="12">
    <location>
        <begin position="177"/>
        <end position="200"/>
    </location>
</feature>
<dbReference type="GO" id="GO:0001736">
    <property type="term" value="P:establishment of planar polarity"/>
    <property type="evidence" value="ECO:0007669"/>
    <property type="project" value="UniProtKB-ARBA"/>
</dbReference>
<name>A0AAV2REJ2_MEGNR</name>
<evidence type="ECO:0000256" key="11">
    <source>
        <dbReference type="PROSITE-ProRule" id="PRU00076"/>
    </source>
</evidence>
<feature type="domain" description="Cadherin" evidence="16">
    <location>
        <begin position="1051"/>
        <end position="1163"/>
    </location>
</feature>
<dbReference type="InterPro" id="IPR001791">
    <property type="entry name" value="Laminin_G"/>
</dbReference>
<dbReference type="PANTHER" id="PTHR24028:SF328">
    <property type="entry name" value="CADHERIN-3"/>
    <property type="match status" value="1"/>
</dbReference>
<feature type="domain" description="Cadherin" evidence="16">
    <location>
        <begin position="940"/>
        <end position="1049"/>
    </location>
</feature>
<feature type="domain" description="Cadherin" evidence="16">
    <location>
        <begin position="502"/>
        <end position="610"/>
    </location>
</feature>
<keyword evidence="4" id="KW-0677">Repeat</keyword>
<keyword evidence="11" id="KW-0245">EGF-like domain</keyword>
<organism evidence="17 18">
    <name type="scientific">Meganyctiphanes norvegica</name>
    <name type="common">Northern krill</name>
    <name type="synonym">Thysanopoda norvegica</name>
    <dbReference type="NCBI Taxonomy" id="48144"/>
    <lineage>
        <taxon>Eukaryota</taxon>
        <taxon>Metazoa</taxon>
        <taxon>Ecdysozoa</taxon>
        <taxon>Arthropoda</taxon>
        <taxon>Crustacea</taxon>
        <taxon>Multicrustacea</taxon>
        <taxon>Malacostraca</taxon>
        <taxon>Eumalacostraca</taxon>
        <taxon>Eucarida</taxon>
        <taxon>Euphausiacea</taxon>
        <taxon>Euphausiidae</taxon>
        <taxon>Meganyctiphanes</taxon>
    </lineage>
</organism>
<dbReference type="Pfam" id="PF02210">
    <property type="entry name" value="Laminin_G_2"/>
    <property type="match status" value="1"/>
</dbReference>
<feature type="domain" description="Cadherin" evidence="16">
    <location>
        <begin position="836"/>
        <end position="939"/>
    </location>
</feature>
<evidence type="ECO:0000256" key="13">
    <source>
        <dbReference type="SAM" id="Phobius"/>
    </source>
</evidence>
<feature type="domain" description="Cadherin" evidence="16">
    <location>
        <begin position="405"/>
        <end position="501"/>
    </location>
</feature>
<evidence type="ECO:0000256" key="2">
    <source>
        <dbReference type="ARBA" id="ARBA00022692"/>
    </source>
</evidence>
<dbReference type="Pfam" id="PF00028">
    <property type="entry name" value="Cadherin"/>
    <property type="match status" value="5"/>
</dbReference>
<dbReference type="InterPro" id="IPR013320">
    <property type="entry name" value="ConA-like_dom_sf"/>
</dbReference>